<evidence type="ECO:0000256" key="3">
    <source>
        <dbReference type="ARBA" id="ARBA00012865"/>
    </source>
</evidence>
<keyword evidence="5 6" id="KW-0046">Antibiotic resistance</keyword>
<dbReference type="OrthoDB" id="9810718at2"/>
<dbReference type="PROSITE" id="PS00146">
    <property type="entry name" value="BETA_LACTAMASE_A"/>
    <property type="match status" value="1"/>
</dbReference>
<comment type="similarity">
    <text evidence="2 6">Belongs to the class-A beta-lactamase family.</text>
</comment>
<evidence type="ECO:0000256" key="5">
    <source>
        <dbReference type="ARBA" id="ARBA00023251"/>
    </source>
</evidence>
<dbReference type="GO" id="GO:0046677">
    <property type="term" value="P:response to antibiotic"/>
    <property type="evidence" value="ECO:0007669"/>
    <property type="project" value="UniProtKB-UniRule"/>
</dbReference>
<keyword evidence="4 6" id="KW-0378">Hydrolase</keyword>
<evidence type="ECO:0000313" key="8">
    <source>
        <dbReference type="EMBL" id="PNC18348.1"/>
    </source>
</evidence>
<dbReference type="InterPro" id="IPR000871">
    <property type="entry name" value="Beta-lactam_class-A"/>
</dbReference>
<dbReference type="NCBIfam" id="NF033103">
    <property type="entry name" value="bla_class_A"/>
    <property type="match status" value="1"/>
</dbReference>
<dbReference type="Proteomes" id="UP000236000">
    <property type="component" value="Unassembled WGS sequence"/>
</dbReference>
<name>A0A2N8HEF9_9BACT</name>
<dbReference type="InterPro" id="IPR023650">
    <property type="entry name" value="Beta-lactam_class-A_AS"/>
</dbReference>
<dbReference type="Pfam" id="PF13354">
    <property type="entry name" value="Beta-lactamase2"/>
    <property type="match status" value="1"/>
</dbReference>
<comment type="catalytic activity">
    <reaction evidence="1 6">
        <text>a beta-lactam + H2O = a substituted beta-amino acid</text>
        <dbReference type="Rhea" id="RHEA:20401"/>
        <dbReference type="ChEBI" id="CHEBI:15377"/>
        <dbReference type="ChEBI" id="CHEBI:35627"/>
        <dbReference type="ChEBI" id="CHEBI:140347"/>
        <dbReference type="EC" id="3.5.2.6"/>
    </reaction>
</comment>
<evidence type="ECO:0000256" key="2">
    <source>
        <dbReference type="ARBA" id="ARBA00009009"/>
    </source>
</evidence>
<gene>
    <name evidence="8" type="ORF">CXU22_06910</name>
</gene>
<dbReference type="PANTHER" id="PTHR35333:SF3">
    <property type="entry name" value="BETA-LACTAMASE-TYPE TRANSPEPTIDASE FOLD CONTAINING PROTEIN"/>
    <property type="match status" value="1"/>
</dbReference>
<proteinExistence type="inferred from homology"/>
<accession>A0A2N8HEF9</accession>
<dbReference type="PRINTS" id="PR00118">
    <property type="entry name" value="BLACTAMASEA"/>
</dbReference>
<evidence type="ECO:0000256" key="6">
    <source>
        <dbReference type="RuleBase" id="RU361140"/>
    </source>
</evidence>
<evidence type="ECO:0000259" key="7">
    <source>
        <dbReference type="Pfam" id="PF13354"/>
    </source>
</evidence>
<dbReference type="InterPro" id="IPR045155">
    <property type="entry name" value="Beta-lactam_cat"/>
</dbReference>
<dbReference type="InterPro" id="IPR012338">
    <property type="entry name" value="Beta-lactam/transpept-like"/>
</dbReference>
<evidence type="ECO:0000313" key="9">
    <source>
        <dbReference type="Proteomes" id="UP000236000"/>
    </source>
</evidence>
<feature type="domain" description="Beta-lactamase class A catalytic" evidence="7">
    <location>
        <begin position="75"/>
        <end position="299"/>
    </location>
</feature>
<comment type="caution">
    <text evidence="8">The sequence shown here is derived from an EMBL/GenBank/DDBJ whole genome shotgun (WGS) entry which is preliminary data.</text>
</comment>
<evidence type="ECO:0000256" key="1">
    <source>
        <dbReference type="ARBA" id="ARBA00001526"/>
    </source>
</evidence>
<dbReference type="GO" id="GO:0030655">
    <property type="term" value="P:beta-lactam antibiotic catabolic process"/>
    <property type="evidence" value="ECO:0007669"/>
    <property type="project" value="InterPro"/>
</dbReference>
<dbReference type="PANTHER" id="PTHR35333">
    <property type="entry name" value="BETA-LACTAMASE"/>
    <property type="match status" value="1"/>
</dbReference>
<dbReference type="Gene3D" id="3.40.710.10">
    <property type="entry name" value="DD-peptidase/beta-lactamase superfamily"/>
    <property type="match status" value="1"/>
</dbReference>
<dbReference type="GO" id="GO:0008800">
    <property type="term" value="F:beta-lactamase activity"/>
    <property type="evidence" value="ECO:0007669"/>
    <property type="project" value="UniProtKB-UniRule"/>
</dbReference>
<sequence>MTEKRGEVHGLLLLFLRAWYGMAPMTLTGSFLRSCMVCSCVLSLGVMPALAAAPAGDSATVQKLAHSLEARVGMAAVMLDTGETVSIGDEAAYPMQSVFKFILALSVLKQVDEGKLDLEQIIHIRPEQLLKDTWSPLRERFPQGGDFSLKELLRVTVQESDNNTCDLLFALIGGTGTVQKDLKEWGISGINVRFTENEMLRNHDLQYVNSSRPSAMNALLRAFDEGKILNKDTQRFLWDIMAGCSTGATRLKGKLPQDYVVAHKTGSGFTTPEGVIAAVNDVGIIVLPNGRKMAVSVFVMDSKDSLPACEKVIASMARWLCTEWQPAAAK</sequence>
<dbReference type="EC" id="3.5.2.6" evidence="3 6"/>
<reference evidence="8 9" key="1">
    <citation type="journal article" date="2017" name="BMC Genomics">
        <title>Genome sequencing of 39 Akkermansia muciniphila isolates reveals its population structure, genomic and functional diverisity, and global distribution in mammalian gut microbiotas.</title>
        <authorList>
            <person name="Guo X."/>
            <person name="Li S."/>
            <person name="Zhang J."/>
            <person name="Wu F."/>
            <person name="Li X."/>
            <person name="Wu D."/>
            <person name="Zhang M."/>
            <person name="Ou Z."/>
            <person name="Jie Z."/>
            <person name="Yan Q."/>
            <person name="Li P."/>
            <person name="Yi J."/>
            <person name="Peng Y."/>
        </authorList>
    </citation>
    <scope>NUCLEOTIDE SEQUENCE [LARGE SCALE GENOMIC DNA]</scope>
    <source>
        <strain evidence="8 9">GP24</strain>
    </source>
</reference>
<dbReference type="SUPFAM" id="SSF56601">
    <property type="entry name" value="beta-lactamase/transpeptidase-like"/>
    <property type="match status" value="1"/>
</dbReference>
<dbReference type="AlphaFoldDB" id="A0A2N8HEF9"/>
<evidence type="ECO:0000256" key="4">
    <source>
        <dbReference type="ARBA" id="ARBA00022801"/>
    </source>
</evidence>
<organism evidence="8 9">
    <name type="scientific">Akkermansia muciniphila</name>
    <dbReference type="NCBI Taxonomy" id="239935"/>
    <lineage>
        <taxon>Bacteria</taxon>
        <taxon>Pseudomonadati</taxon>
        <taxon>Verrucomicrobiota</taxon>
        <taxon>Verrucomicrobiia</taxon>
        <taxon>Verrucomicrobiales</taxon>
        <taxon>Akkermansiaceae</taxon>
        <taxon>Akkermansia</taxon>
    </lineage>
</organism>
<dbReference type="EMBL" id="PJKA01000010">
    <property type="protein sequence ID" value="PNC18348.1"/>
    <property type="molecule type" value="Genomic_DNA"/>
</dbReference>
<protein>
    <recommendedName>
        <fullName evidence="3 6">Beta-lactamase</fullName>
        <ecNumber evidence="3 6">3.5.2.6</ecNumber>
    </recommendedName>
</protein>